<dbReference type="Proteomes" id="UP000313359">
    <property type="component" value="Unassembled WGS sequence"/>
</dbReference>
<reference evidence="2" key="1">
    <citation type="journal article" date="2018" name="Genome Biol. Evol.">
        <title>Genomics and development of Lentinus tigrinus, a white-rot wood-decaying mushroom with dimorphic fruiting bodies.</title>
        <authorList>
            <person name="Wu B."/>
            <person name="Xu Z."/>
            <person name="Knudson A."/>
            <person name="Carlson A."/>
            <person name="Chen N."/>
            <person name="Kovaka S."/>
            <person name="LaButti K."/>
            <person name="Lipzen A."/>
            <person name="Pennachio C."/>
            <person name="Riley R."/>
            <person name="Schakwitz W."/>
            <person name="Umezawa K."/>
            <person name="Ohm R.A."/>
            <person name="Grigoriev I.V."/>
            <person name="Nagy L.G."/>
            <person name="Gibbons J."/>
            <person name="Hibbett D."/>
        </authorList>
    </citation>
    <scope>NUCLEOTIDE SEQUENCE [LARGE SCALE GENOMIC DNA]</scope>
    <source>
        <strain evidence="2">ALCF2SS1-6</strain>
    </source>
</reference>
<dbReference type="AlphaFoldDB" id="A0A5C2SET9"/>
<gene>
    <name evidence="2" type="ORF">L227DRAFT_610242</name>
</gene>
<name>A0A5C2SET9_9APHY</name>
<dbReference type="InterPro" id="IPR000719">
    <property type="entry name" value="Prot_kinase_dom"/>
</dbReference>
<keyword evidence="3" id="KW-1185">Reference proteome</keyword>
<evidence type="ECO:0000259" key="1">
    <source>
        <dbReference type="PROSITE" id="PS50011"/>
    </source>
</evidence>
<evidence type="ECO:0000313" key="3">
    <source>
        <dbReference type="Proteomes" id="UP000313359"/>
    </source>
</evidence>
<dbReference type="InterPro" id="IPR050235">
    <property type="entry name" value="CK1_Ser-Thr_kinase"/>
</dbReference>
<dbReference type="EMBL" id="ML122261">
    <property type="protein sequence ID" value="RPD61798.1"/>
    <property type="molecule type" value="Genomic_DNA"/>
</dbReference>
<dbReference type="SMART" id="SM00220">
    <property type="entry name" value="S_TKc"/>
    <property type="match status" value="1"/>
</dbReference>
<keyword evidence="2" id="KW-0808">Transferase</keyword>
<protein>
    <submittedName>
        <fullName evidence="2">Kinase-like protein</fullName>
    </submittedName>
</protein>
<accession>A0A5C2SET9</accession>
<dbReference type="InterPro" id="IPR011009">
    <property type="entry name" value="Kinase-like_dom_sf"/>
</dbReference>
<dbReference type="Pfam" id="PF00069">
    <property type="entry name" value="Pkinase"/>
    <property type="match status" value="1"/>
</dbReference>
<dbReference type="PANTHER" id="PTHR11909">
    <property type="entry name" value="CASEIN KINASE-RELATED"/>
    <property type="match status" value="1"/>
</dbReference>
<dbReference type="PROSITE" id="PS50011">
    <property type="entry name" value="PROTEIN_KINASE_DOM"/>
    <property type="match status" value="1"/>
</dbReference>
<dbReference type="Gene3D" id="1.10.510.10">
    <property type="entry name" value="Transferase(Phosphotransferase) domain 1"/>
    <property type="match status" value="1"/>
</dbReference>
<dbReference type="GO" id="GO:0005524">
    <property type="term" value="F:ATP binding"/>
    <property type="evidence" value="ECO:0007669"/>
    <property type="project" value="InterPro"/>
</dbReference>
<evidence type="ECO:0000313" key="2">
    <source>
        <dbReference type="EMBL" id="RPD61798.1"/>
    </source>
</evidence>
<dbReference type="SUPFAM" id="SSF56112">
    <property type="entry name" value="Protein kinase-like (PK-like)"/>
    <property type="match status" value="1"/>
</dbReference>
<keyword evidence="2" id="KW-0418">Kinase</keyword>
<proteinExistence type="predicted"/>
<dbReference type="GO" id="GO:0004672">
    <property type="term" value="F:protein kinase activity"/>
    <property type="evidence" value="ECO:0007669"/>
    <property type="project" value="InterPro"/>
</dbReference>
<feature type="domain" description="Protein kinase" evidence="1">
    <location>
        <begin position="15"/>
        <end position="275"/>
    </location>
</feature>
<dbReference type="OrthoDB" id="3258886at2759"/>
<sequence length="327" mass="36728">MTDGYIQSFTVAGFIQTTHYIGTGGTGAYVWKAFNILTGSQLALKTKPIPASTGDPPAGLVHEAGIYQLLRGAREGFPTIHWSGVDGNRFVLAMDLLGPNLQSLQRLCRGSFSVRTICMLAEQMITRLQFVHSRGIISGDIKPQNYAMGIGNKCRIVHLLDFGHAAFFINPATNEHIPFHTERLASGTVRYACMAAHLGHELSRRDDLESLLYSLVELYHGQLPWATEQELLRVVQMKAGKEFEELLSESLPEFRAYHAHCASLSFGQAPDYTLLKNLFRERMRMEGWHHDGAFDWENATALERGTLVPEEYVFDLRYVERLGLDPQ</sequence>
<dbReference type="STRING" id="1328759.A0A5C2SET9"/>
<organism evidence="2 3">
    <name type="scientific">Lentinus tigrinus ALCF2SS1-6</name>
    <dbReference type="NCBI Taxonomy" id="1328759"/>
    <lineage>
        <taxon>Eukaryota</taxon>
        <taxon>Fungi</taxon>
        <taxon>Dikarya</taxon>
        <taxon>Basidiomycota</taxon>
        <taxon>Agaricomycotina</taxon>
        <taxon>Agaricomycetes</taxon>
        <taxon>Polyporales</taxon>
        <taxon>Polyporaceae</taxon>
        <taxon>Lentinus</taxon>
    </lineage>
</organism>